<dbReference type="EMBL" id="BAET01000007">
    <property type="protein sequence ID" value="GAB54659.1"/>
    <property type="molecule type" value="Genomic_DNA"/>
</dbReference>
<evidence type="ECO:0000256" key="2">
    <source>
        <dbReference type="ARBA" id="ARBA00007870"/>
    </source>
</evidence>
<dbReference type="PANTHER" id="PTHR43765">
    <property type="entry name" value="2-DEHYDROPANTOATE 2-REDUCTASE-RELATED"/>
    <property type="match status" value="1"/>
</dbReference>
<keyword evidence="7 10" id="KW-0560">Oxidoreductase</keyword>
<comment type="function">
    <text evidence="10">Catalyzes the NADPH-dependent reduction of ketopantoate into pantoic acid.</text>
</comment>
<dbReference type="GO" id="GO:0050661">
    <property type="term" value="F:NADP binding"/>
    <property type="evidence" value="ECO:0007669"/>
    <property type="project" value="TreeGrafter"/>
</dbReference>
<dbReference type="GO" id="GO:0005737">
    <property type="term" value="C:cytoplasm"/>
    <property type="evidence" value="ECO:0007669"/>
    <property type="project" value="TreeGrafter"/>
</dbReference>
<dbReference type="Proteomes" id="UP000053586">
    <property type="component" value="Unassembled WGS sequence"/>
</dbReference>
<evidence type="ECO:0000256" key="5">
    <source>
        <dbReference type="ARBA" id="ARBA00022655"/>
    </source>
</evidence>
<organism evidence="13 14">
    <name type="scientific">Glaciecola punicea ACAM 611</name>
    <dbReference type="NCBI Taxonomy" id="1121923"/>
    <lineage>
        <taxon>Bacteria</taxon>
        <taxon>Pseudomonadati</taxon>
        <taxon>Pseudomonadota</taxon>
        <taxon>Gammaproteobacteria</taxon>
        <taxon>Alteromonadales</taxon>
        <taxon>Alteromonadaceae</taxon>
        <taxon>Glaciecola</taxon>
    </lineage>
</organism>
<dbReference type="AlphaFoldDB" id="H5T8N2"/>
<dbReference type="Pfam" id="PF08546">
    <property type="entry name" value="ApbA_C"/>
    <property type="match status" value="1"/>
</dbReference>
<dbReference type="InterPro" id="IPR013752">
    <property type="entry name" value="KPA_reductase"/>
</dbReference>
<dbReference type="SUPFAM" id="SSF48179">
    <property type="entry name" value="6-phosphogluconate dehydrogenase C-terminal domain-like"/>
    <property type="match status" value="1"/>
</dbReference>
<evidence type="ECO:0000256" key="3">
    <source>
        <dbReference type="ARBA" id="ARBA00013014"/>
    </source>
</evidence>
<keyword evidence="14" id="KW-1185">Reference proteome</keyword>
<dbReference type="EC" id="1.1.1.169" evidence="3 10"/>
<sequence>MKIGIVGQGAIGSLFAYYFKTLSPVLLVKNIDVPARTIIGLTRESTLLDFAKQPVHNPFTNNAEPYIFDFLLITVKGYQLAELISQLRPWVARQTRLVIVQNGMGGAQMLAAHFPQNLIYAGTTTDAVYASATDTFQISAQGRLDIGPLWNMLDPTQYAPKPCKHKTVNWQHEKSLLDSLLRFHPFVMYHQDVSDALYTKLAINGVINPLTAVLQIKNGQLRQYPEKVAALKKEIFAVYKANDITFFEQALSHAIDIVIEATSENWSSMCQDVKYKRLSENETVLGFLSNMAKSKNLYTPVITELYQRLRLLDASHSSASLANDTD</sequence>
<dbReference type="NCBIfam" id="TIGR00745">
    <property type="entry name" value="apbA_panE"/>
    <property type="match status" value="1"/>
</dbReference>
<dbReference type="PANTHER" id="PTHR43765:SF2">
    <property type="entry name" value="2-DEHYDROPANTOATE 2-REDUCTASE"/>
    <property type="match status" value="1"/>
</dbReference>
<evidence type="ECO:0000313" key="14">
    <source>
        <dbReference type="Proteomes" id="UP000053586"/>
    </source>
</evidence>
<accession>H5T8N2</accession>
<comment type="pathway">
    <text evidence="1 10">Cofactor biosynthesis; (R)-pantothenate biosynthesis; (R)-pantoate from 3-methyl-2-oxobutanoate: step 2/2.</text>
</comment>
<evidence type="ECO:0000313" key="13">
    <source>
        <dbReference type="EMBL" id="GAB54659.1"/>
    </source>
</evidence>
<evidence type="ECO:0000256" key="10">
    <source>
        <dbReference type="RuleBase" id="RU362068"/>
    </source>
</evidence>
<dbReference type="InterPro" id="IPR003710">
    <property type="entry name" value="ApbA"/>
</dbReference>
<dbReference type="eggNOG" id="COG1893">
    <property type="taxonomic scope" value="Bacteria"/>
</dbReference>
<comment type="caution">
    <text evidence="13">The sequence shown here is derived from an EMBL/GenBank/DDBJ whole genome shotgun (WGS) entry which is preliminary data.</text>
</comment>
<dbReference type="InterPro" id="IPR013332">
    <property type="entry name" value="KPR_N"/>
</dbReference>
<dbReference type="InterPro" id="IPR036291">
    <property type="entry name" value="NAD(P)-bd_dom_sf"/>
</dbReference>
<evidence type="ECO:0000259" key="11">
    <source>
        <dbReference type="Pfam" id="PF02558"/>
    </source>
</evidence>
<dbReference type="Pfam" id="PF02558">
    <property type="entry name" value="ApbA"/>
    <property type="match status" value="1"/>
</dbReference>
<keyword evidence="5 10" id="KW-0566">Pantothenate biosynthesis</keyword>
<dbReference type="UniPathway" id="UPA00028">
    <property type="reaction ID" value="UER00004"/>
</dbReference>
<feature type="domain" description="Ketopantoate reductase C-terminal" evidence="12">
    <location>
        <begin position="193"/>
        <end position="311"/>
    </location>
</feature>
<reference evidence="13 14" key="1">
    <citation type="journal article" date="2012" name="J. Bacteriol.">
        <title>Genome sequence of proteorhodopsin-containing sea ice bacterium Glaciecola punicea ACAM 611T.</title>
        <authorList>
            <person name="Qin Q.-L."/>
            <person name="Xie B.-B."/>
            <person name="Shu Y.-L."/>
            <person name="Rong J.-C."/>
            <person name="Zhao D.-L."/>
            <person name="Zhang X.-Y."/>
            <person name="Chen X.-L."/>
            <person name="Zhou B.-C."/>
            <person name="Zhanga Y.-Z."/>
        </authorList>
    </citation>
    <scope>NUCLEOTIDE SEQUENCE [LARGE SCALE GENOMIC DNA]</scope>
    <source>
        <strain evidence="13 14">ACAM 611</strain>
    </source>
</reference>
<keyword evidence="6 10" id="KW-0521">NADP</keyword>
<dbReference type="Gene3D" id="1.10.1040.10">
    <property type="entry name" value="N-(1-d-carboxylethyl)-l-norvaline Dehydrogenase, domain 2"/>
    <property type="match status" value="1"/>
</dbReference>
<dbReference type="STRING" id="56804.BAE46_12730"/>
<dbReference type="InterPro" id="IPR013328">
    <property type="entry name" value="6PGD_dom2"/>
</dbReference>
<evidence type="ECO:0000256" key="6">
    <source>
        <dbReference type="ARBA" id="ARBA00022857"/>
    </source>
</evidence>
<protein>
    <recommendedName>
        <fullName evidence="4 10">2-dehydropantoate 2-reductase</fullName>
        <ecNumber evidence="3 10">1.1.1.169</ecNumber>
    </recommendedName>
    <alternativeName>
        <fullName evidence="8 10">Ketopantoate reductase</fullName>
    </alternativeName>
</protein>
<evidence type="ECO:0000256" key="8">
    <source>
        <dbReference type="ARBA" id="ARBA00032024"/>
    </source>
</evidence>
<dbReference type="InterPro" id="IPR008927">
    <property type="entry name" value="6-PGluconate_DH-like_C_sf"/>
</dbReference>
<evidence type="ECO:0000259" key="12">
    <source>
        <dbReference type="Pfam" id="PF08546"/>
    </source>
</evidence>
<dbReference type="GO" id="GO:0015940">
    <property type="term" value="P:pantothenate biosynthetic process"/>
    <property type="evidence" value="ECO:0007669"/>
    <property type="project" value="UniProtKB-UniPathway"/>
</dbReference>
<dbReference type="OrthoDB" id="6530772at2"/>
<name>H5T8N2_9ALTE</name>
<evidence type="ECO:0000256" key="7">
    <source>
        <dbReference type="ARBA" id="ARBA00023002"/>
    </source>
</evidence>
<dbReference type="GO" id="GO:0008677">
    <property type="term" value="F:2-dehydropantoate 2-reductase activity"/>
    <property type="evidence" value="ECO:0007669"/>
    <property type="project" value="UniProtKB-EC"/>
</dbReference>
<evidence type="ECO:0000256" key="9">
    <source>
        <dbReference type="ARBA" id="ARBA00048793"/>
    </source>
</evidence>
<reference evidence="13 14" key="2">
    <citation type="journal article" date="2017" name="Antonie Van Leeuwenhoek">
        <title>Rhizobium rhizosphaerae sp. nov., a novel species isolated from rice rhizosphere.</title>
        <authorList>
            <person name="Zhao J.J."/>
            <person name="Zhang J."/>
            <person name="Zhang R.J."/>
            <person name="Zhang C.W."/>
            <person name="Yin H.Q."/>
            <person name="Zhang X.X."/>
        </authorList>
    </citation>
    <scope>NUCLEOTIDE SEQUENCE [LARGE SCALE GENOMIC DNA]</scope>
    <source>
        <strain evidence="13 14">ACAM 611</strain>
    </source>
</reference>
<comment type="similarity">
    <text evidence="2 10">Belongs to the ketopantoate reductase family.</text>
</comment>
<gene>
    <name evidence="13" type="ORF">GPUN_0513</name>
</gene>
<dbReference type="SUPFAM" id="SSF51735">
    <property type="entry name" value="NAD(P)-binding Rossmann-fold domains"/>
    <property type="match status" value="1"/>
</dbReference>
<dbReference type="InterPro" id="IPR050838">
    <property type="entry name" value="Ketopantoate_reductase"/>
</dbReference>
<comment type="catalytic activity">
    <reaction evidence="9 10">
        <text>(R)-pantoate + NADP(+) = 2-dehydropantoate + NADPH + H(+)</text>
        <dbReference type="Rhea" id="RHEA:16233"/>
        <dbReference type="ChEBI" id="CHEBI:11561"/>
        <dbReference type="ChEBI" id="CHEBI:15378"/>
        <dbReference type="ChEBI" id="CHEBI:15980"/>
        <dbReference type="ChEBI" id="CHEBI:57783"/>
        <dbReference type="ChEBI" id="CHEBI:58349"/>
        <dbReference type="EC" id="1.1.1.169"/>
    </reaction>
</comment>
<feature type="domain" description="Ketopantoate reductase N-terminal" evidence="11">
    <location>
        <begin position="3"/>
        <end position="149"/>
    </location>
</feature>
<evidence type="ECO:0000256" key="1">
    <source>
        <dbReference type="ARBA" id="ARBA00004994"/>
    </source>
</evidence>
<proteinExistence type="inferred from homology"/>
<evidence type="ECO:0000256" key="4">
    <source>
        <dbReference type="ARBA" id="ARBA00019465"/>
    </source>
</evidence>
<dbReference type="RefSeq" id="WP_006003090.1">
    <property type="nucleotide sequence ID" value="NZ_BAET01000007.1"/>
</dbReference>
<dbReference type="Gene3D" id="3.40.50.720">
    <property type="entry name" value="NAD(P)-binding Rossmann-like Domain"/>
    <property type="match status" value="1"/>
</dbReference>